<keyword evidence="4 9" id="KW-0808">Transferase</keyword>
<reference evidence="11 12" key="1">
    <citation type="submission" date="2020-08" db="EMBL/GenBank/DDBJ databases">
        <title>Bridging the membrane lipid divide: bacteria of the FCB group superphylum have the potential to synthesize archaeal ether lipids.</title>
        <authorList>
            <person name="Villanueva L."/>
            <person name="Von Meijenfeldt F.A.B."/>
            <person name="Westbye A.B."/>
            <person name="Yadav S."/>
            <person name="Hopmans E.C."/>
            <person name="Dutilh B.E."/>
            <person name="Sinninghe Damste J.S."/>
        </authorList>
    </citation>
    <scope>NUCLEOTIDE SEQUENCE [LARGE SCALE GENOMIC DNA]</scope>
    <source>
        <strain evidence="11">NIOZ-UU47</strain>
    </source>
</reference>
<evidence type="ECO:0000256" key="9">
    <source>
        <dbReference type="HAMAP-Rule" id="MF_01148"/>
    </source>
</evidence>
<comment type="catalytic activity">
    <reaction evidence="9">
        <text>N-terminal S-1,2-diacyl-sn-glyceryl-L-cysteinyl-[lipoprotein] + a glycerophospholipid = N-acyl-S-1,2-diacyl-sn-glyceryl-L-cysteinyl-[lipoprotein] + a 2-acyl-sn-glycero-3-phospholipid + H(+)</text>
        <dbReference type="Rhea" id="RHEA:48228"/>
        <dbReference type="Rhea" id="RHEA-COMP:14681"/>
        <dbReference type="Rhea" id="RHEA-COMP:14684"/>
        <dbReference type="ChEBI" id="CHEBI:15378"/>
        <dbReference type="ChEBI" id="CHEBI:136912"/>
        <dbReference type="ChEBI" id="CHEBI:140656"/>
        <dbReference type="ChEBI" id="CHEBI:140657"/>
        <dbReference type="ChEBI" id="CHEBI:140660"/>
        <dbReference type="EC" id="2.3.1.269"/>
    </reaction>
</comment>
<comment type="pathway">
    <text evidence="9">Protein modification; lipoprotein biosynthesis (N-acyl transfer).</text>
</comment>
<feature type="transmembrane region" description="Helical" evidence="9">
    <location>
        <begin position="78"/>
        <end position="102"/>
    </location>
</feature>
<evidence type="ECO:0000256" key="4">
    <source>
        <dbReference type="ARBA" id="ARBA00022679"/>
    </source>
</evidence>
<dbReference type="Gene3D" id="3.60.110.10">
    <property type="entry name" value="Carbon-nitrogen hydrolase"/>
    <property type="match status" value="1"/>
</dbReference>
<gene>
    <name evidence="9 11" type="primary">lnt</name>
    <name evidence="11" type="ORF">H8E41_12640</name>
</gene>
<feature type="transmembrane region" description="Helical" evidence="9">
    <location>
        <begin position="114"/>
        <end position="134"/>
    </location>
</feature>
<dbReference type="SUPFAM" id="SSF56317">
    <property type="entry name" value="Carbon-nitrogen hydrolase"/>
    <property type="match status" value="1"/>
</dbReference>
<dbReference type="NCBIfam" id="TIGR00546">
    <property type="entry name" value="lnt"/>
    <property type="match status" value="1"/>
</dbReference>
<accession>A0A8J6NG75</accession>
<feature type="domain" description="CN hydrolase" evidence="10">
    <location>
        <begin position="218"/>
        <end position="461"/>
    </location>
</feature>
<comment type="subcellular location">
    <subcellularLocation>
        <location evidence="1 9">Cell membrane</location>
        <topology evidence="1 9">Multi-pass membrane protein</topology>
    </subcellularLocation>
</comment>
<dbReference type="InterPro" id="IPR004563">
    <property type="entry name" value="Apolipo_AcylTrfase"/>
</dbReference>
<name>A0A8J6NG75_9BACT</name>
<proteinExistence type="inferred from homology"/>
<comment type="similarity">
    <text evidence="2 9">Belongs to the CN hydrolase family. Apolipoprotein N-acyltransferase subfamily.</text>
</comment>
<dbReference type="InterPro" id="IPR045378">
    <property type="entry name" value="LNT_N"/>
</dbReference>
<dbReference type="EMBL" id="JACNJZ010000185">
    <property type="protein sequence ID" value="MBC8318745.1"/>
    <property type="molecule type" value="Genomic_DNA"/>
</dbReference>
<keyword evidence="7 9" id="KW-0472">Membrane</keyword>
<dbReference type="HAMAP" id="MF_01148">
    <property type="entry name" value="Lnt"/>
    <property type="match status" value="1"/>
</dbReference>
<dbReference type="GO" id="GO:0016410">
    <property type="term" value="F:N-acyltransferase activity"/>
    <property type="evidence" value="ECO:0007669"/>
    <property type="project" value="UniProtKB-UniRule"/>
</dbReference>
<comment type="caution">
    <text evidence="11">The sequence shown here is derived from an EMBL/GenBank/DDBJ whole genome shotgun (WGS) entry which is preliminary data.</text>
</comment>
<evidence type="ECO:0000256" key="3">
    <source>
        <dbReference type="ARBA" id="ARBA00022475"/>
    </source>
</evidence>
<evidence type="ECO:0000256" key="1">
    <source>
        <dbReference type="ARBA" id="ARBA00004651"/>
    </source>
</evidence>
<dbReference type="GO" id="GO:0042158">
    <property type="term" value="P:lipoprotein biosynthetic process"/>
    <property type="evidence" value="ECO:0007669"/>
    <property type="project" value="UniProtKB-UniRule"/>
</dbReference>
<keyword evidence="6 9" id="KW-1133">Transmembrane helix</keyword>
<evidence type="ECO:0000256" key="2">
    <source>
        <dbReference type="ARBA" id="ARBA00010065"/>
    </source>
</evidence>
<keyword evidence="5 9" id="KW-0812">Transmembrane</keyword>
<feature type="transmembrane region" description="Helical" evidence="9">
    <location>
        <begin position="12"/>
        <end position="37"/>
    </location>
</feature>
<feature type="transmembrane region" description="Helical" evidence="9">
    <location>
        <begin position="471"/>
        <end position="492"/>
    </location>
</feature>
<sequence>MFSFSAALLSSILLIVSSPGMDLAFCAWLAVIPLLYVATANEPKRAFSLGFIAGFAYYTYLLHWVTISLGTYGHLPWWLTYPALLLLSAYMALYPAIFCGLISRTKNINPVWTAPFIWVGLDYIRGFLFTGLPWQDLGYTQFNIPLAIQVADLAGHHGVTFLIILANSFIFILFTRRQFTPIAFALTIMIAASLYSGYRLKAVEEQSALLPTIAVSIIQPNIEQDQKWLPENRKTAIDAHISLSDRAFSKGKPDLVIWPETAIPILGSNVVDFSEILEQTVSRHDYSLLSGIPYSTFTEGRRDIYNSAILFNRDGSRQVYHKQHLVPFGEYIPLSSIIPFLAPLVESVGNFSTGTLSQPLTSEKADLGVLICFESIFPELARTQTTNGAELLVNITNDAWFGRSNASIQHLAMAVFRAVENRRSLARSANTGISCFINPAGHILQPTGLFTSCFITESMPIFTRKTIFNKWGALFPQSCAVLFCLLSLGSILTRKKR</sequence>
<keyword evidence="3 9" id="KW-1003">Cell membrane</keyword>
<feature type="transmembrane region" description="Helical" evidence="9">
    <location>
        <begin position="154"/>
        <end position="174"/>
    </location>
</feature>
<evidence type="ECO:0000256" key="7">
    <source>
        <dbReference type="ARBA" id="ARBA00023136"/>
    </source>
</evidence>
<dbReference type="PROSITE" id="PS50263">
    <property type="entry name" value="CN_HYDROLASE"/>
    <property type="match status" value="1"/>
</dbReference>
<dbReference type="GO" id="GO:0005886">
    <property type="term" value="C:plasma membrane"/>
    <property type="evidence" value="ECO:0007669"/>
    <property type="project" value="UniProtKB-SubCell"/>
</dbReference>
<dbReference type="InterPro" id="IPR036526">
    <property type="entry name" value="C-N_Hydrolase_sf"/>
</dbReference>
<keyword evidence="8 9" id="KW-0012">Acyltransferase</keyword>
<dbReference type="CDD" id="cd07571">
    <property type="entry name" value="ALP_N-acyl_transferase"/>
    <property type="match status" value="1"/>
</dbReference>
<dbReference type="InterPro" id="IPR003010">
    <property type="entry name" value="C-N_Hydrolase"/>
</dbReference>
<dbReference type="PANTHER" id="PTHR38686">
    <property type="entry name" value="APOLIPOPROTEIN N-ACYLTRANSFERASE"/>
    <property type="match status" value="1"/>
</dbReference>
<dbReference type="Pfam" id="PF00795">
    <property type="entry name" value="CN_hydrolase"/>
    <property type="match status" value="1"/>
</dbReference>
<evidence type="ECO:0000259" key="10">
    <source>
        <dbReference type="PROSITE" id="PS50263"/>
    </source>
</evidence>
<dbReference type="AlphaFoldDB" id="A0A8J6NG75"/>
<dbReference type="PANTHER" id="PTHR38686:SF1">
    <property type="entry name" value="APOLIPOPROTEIN N-ACYLTRANSFERASE"/>
    <property type="match status" value="1"/>
</dbReference>
<evidence type="ECO:0000256" key="5">
    <source>
        <dbReference type="ARBA" id="ARBA00022692"/>
    </source>
</evidence>
<evidence type="ECO:0000256" key="8">
    <source>
        <dbReference type="ARBA" id="ARBA00023315"/>
    </source>
</evidence>
<organism evidence="11 12">
    <name type="scientific">Candidatus Desulfobia pelagia</name>
    <dbReference type="NCBI Taxonomy" id="2841692"/>
    <lineage>
        <taxon>Bacteria</taxon>
        <taxon>Pseudomonadati</taxon>
        <taxon>Thermodesulfobacteriota</taxon>
        <taxon>Desulfobulbia</taxon>
        <taxon>Desulfobulbales</taxon>
        <taxon>Desulfobulbaceae</taxon>
        <taxon>Candidatus Desulfobia</taxon>
    </lineage>
</organism>
<dbReference type="EC" id="2.3.1.269" evidence="9"/>
<protein>
    <recommendedName>
        <fullName evidence="9">Apolipoprotein N-acyltransferase</fullName>
        <shortName evidence="9">ALP N-acyltransferase</shortName>
        <ecNumber evidence="9">2.3.1.269</ecNumber>
    </recommendedName>
</protein>
<dbReference type="UniPathway" id="UPA00666"/>
<evidence type="ECO:0000256" key="6">
    <source>
        <dbReference type="ARBA" id="ARBA00022989"/>
    </source>
</evidence>
<evidence type="ECO:0000313" key="11">
    <source>
        <dbReference type="EMBL" id="MBC8318745.1"/>
    </source>
</evidence>
<dbReference type="Pfam" id="PF20154">
    <property type="entry name" value="LNT_N"/>
    <property type="match status" value="1"/>
</dbReference>
<feature type="transmembrane region" description="Helical" evidence="9">
    <location>
        <begin position="49"/>
        <end position="72"/>
    </location>
</feature>
<evidence type="ECO:0000313" key="12">
    <source>
        <dbReference type="Proteomes" id="UP000614424"/>
    </source>
</evidence>
<comment type="function">
    <text evidence="9">Catalyzes the phospholipid dependent N-acylation of the N-terminal cysteine of apolipoprotein, the last step in lipoprotein maturation.</text>
</comment>
<dbReference type="Proteomes" id="UP000614424">
    <property type="component" value="Unassembled WGS sequence"/>
</dbReference>
<feature type="transmembrane region" description="Helical" evidence="9">
    <location>
        <begin position="181"/>
        <end position="198"/>
    </location>
</feature>